<dbReference type="Proteomes" id="UP000501705">
    <property type="component" value="Chromosome"/>
</dbReference>
<dbReference type="RefSeq" id="WP_167461394.1">
    <property type="nucleotide sequence ID" value="NZ_CP046171.1"/>
</dbReference>
<protein>
    <submittedName>
        <fullName evidence="1">YbaB/EbfC family DNA-binding protein</fullName>
    </submittedName>
</protein>
<accession>A0A6G9XN25</accession>
<name>A0A6G9XN25_NOCBR</name>
<keyword evidence="1" id="KW-0238">DNA-binding</keyword>
<organism evidence="1 2">
    <name type="scientific">Nocardia brasiliensis</name>
    <dbReference type="NCBI Taxonomy" id="37326"/>
    <lineage>
        <taxon>Bacteria</taxon>
        <taxon>Bacillati</taxon>
        <taxon>Actinomycetota</taxon>
        <taxon>Actinomycetes</taxon>
        <taxon>Mycobacteriales</taxon>
        <taxon>Nocardiaceae</taxon>
        <taxon>Nocardia</taxon>
    </lineage>
</organism>
<dbReference type="Gene3D" id="3.30.1310.10">
    <property type="entry name" value="Nucleoid-associated protein YbaB-like domain"/>
    <property type="match status" value="1"/>
</dbReference>
<dbReference type="Pfam" id="PF02575">
    <property type="entry name" value="YbaB_DNA_bd"/>
    <property type="match status" value="1"/>
</dbReference>
<gene>
    <name evidence="1" type="ORF">F5X71_08155</name>
</gene>
<evidence type="ECO:0000313" key="2">
    <source>
        <dbReference type="Proteomes" id="UP000501705"/>
    </source>
</evidence>
<dbReference type="InterPro" id="IPR036894">
    <property type="entry name" value="YbaB-like_sf"/>
</dbReference>
<proteinExistence type="predicted"/>
<dbReference type="GO" id="GO:0003677">
    <property type="term" value="F:DNA binding"/>
    <property type="evidence" value="ECO:0007669"/>
    <property type="project" value="UniProtKB-KW"/>
</dbReference>
<dbReference type="EMBL" id="CP046171">
    <property type="protein sequence ID" value="QIS02299.1"/>
    <property type="molecule type" value="Genomic_DNA"/>
</dbReference>
<reference evidence="1 2" key="1">
    <citation type="journal article" date="2019" name="ACS Chem. Biol.">
        <title>Identification and Mobilization of a Cryptic Antibiotic Biosynthesis Gene Locus from a Human-Pathogenic Nocardia Isolate.</title>
        <authorList>
            <person name="Herisse M."/>
            <person name="Ishida K."/>
            <person name="Porter J.L."/>
            <person name="Howden B."/>
            <person name="Hertweck C."/>
            <person name="Stinear T.P."/>
            <person name="Pidot S.J."/>
        </authorList>
    </citation>
    <scope>NUCLEOTIDE SEQUENCE [LARGE SCALE GENOMIC DNA]</scope>
    <source>
        <strain evidence="1 2">AUSMDU00024985</strain>
    </source>
</reference>
<dbReference type="SUPFAM" id="SSF82607">
    <property type="entry name" value="YbaB-like"/>
    <property type="match status" value="1"/>
</dbReference>
<evidence type="ECO:0000313" key="1">
    <source>
        <dbReference type="EMBL" id="QIS02299.1"/>
    </source>
</evidence>
<sequence length="105" mass="11349">MVTDFAALEAAATARLDRMRRLADDIAGIRVEHTGDDALVTAVADGTGRLLDLRLAEGISRLSPDEFDRAVVEAATAAAQRALTRRGELVTEFNDQVNNPREGEQ</sequence>
<dbReference type="AlphaFoldDB" id="A0A6G9XN25"/>
<dbReference type="InterPro" id="IPR004401">
    <property type="entry name" value="YbaB/EbfC"/>
</dbReference>